<dbReference type="AlphaFoldDB" id="A0A9P7XYR7"/>
<dbReference type="EMBL" id="JAHRHY010000007">
    <property type="protein sequence ID" value="KAG9068146.1"/>
    <property type="molecule type" value="Genomic_DNA"/>
</dbReference>
<dbReference type="OrthoDB" id="5550464at2759"/>
<evidence type="ECO:0008006" key="6">
    <source>
        <dbReference type="Google" id="ProtNLM"/>
    </source>
</evidence>
<feature type="compositionally biased region" description="Basic and acidic residues" evidence="3">
    <location>
        <begin position="461"/>
        <end position="470"/>
    </location>
</feature>
<comment type="similarity">
    <text evidence="1">Belongs to the UreD family.</text>
</comment>
<proteinExistence type="inferred from homology"/>
<comment type="caution">
    <text evidence="4">The sequence shown here is derived from an EMBL/GenBank/DDBJ whole genome shotgun (WGS) entry which is preliminary data.</text>
</comment>
<accession>A0A9P7XYR7</accession>
<dbReference type="Proteomes" id="UP000707451">
    <property type="component" value="Unassembled WGS sequence"/>
</dbReference>
<evidence type="ECO:0000313" key="5">
    <source>
        <dbReference type="Proteomes" id="UP000707451"/>
    </source>
</evidence>
<protein>
    <recommendedName>
        <fullName evidence="6">UreD-domain-containing protein</fullName>
    </recommendedName>
</protein>
<organism evidence="4 5">
    <name type="scientific">Linnemannia hyalina</name>
    <dbReference type="NCBI Taxonomy" id="64524"/>
    <lineage>
        <taxon>Eukaryota</taxon>
        <taxon>Fungi</taxon>
        <taxon>Fungi incertae sedis</taxon>
        <taxon>Mucoromycota</taxon>
        <taxon>Mortierellomycotina</taxon>
        <taxon>Mortierellomycetes</taxon>
        <taxon>Mortierellales</taxon>
        <taxon>Mortierellaceae</taxon>
        <taxon>Linnemannia</taxon>
    </lineage>
</organism>
<keyword evidence="5" id="KW-1185">Reference proteome</keyword>
<keyword evidence="2" id="KW-0143">Chaperone</keyword>
<reference evidence="4" key="1">
    <citation type="submission" date="2021-06" db="EMBL/GenBank/DDBJ databases">
        <title>Genome Sequence of Mortierella hyaline Strain SCG-10, a Cold-Adapted, Nitrate-Reducing Fungus Isolated from Soil in Minnesota, USA.</title>
        <authorList>
            <person name="Aldossari N."/>
        </authorList>
    </citation>
    <scope>NUCLEOTIDE SEQUENCE</scope>
    <source>
        <strain evidence="4">SCG-10</strain>
    </source>
</reference>
<evidence type="ECO:0000313" key="4">
    <source>
        <dbReference type="EMBL" id="KAG9068146.1"/>
    </source>
</evidence>
<feature type="compositionally biased region" description="Acidic residues" evidence="3">
    <location>
        <begin position="269"/>
        <end position="283"/>
    </location>
</feature>
<evidence type="ECO:0000256" key="2">
    <source>
        <dbReference type="ARBA" id="ARBA00023186"/>
    </source>
</evidence>
<evidence type="ECO:0000256" key="3">
    <source>
        <dbReference type="SAM" id="MobiDB-lite"/>
    </source>
</evidence>
<feature type="region of interest" description="Disordered" evidence="3">
    <location>
        <begin position="50"/>
        <end position="83"/>
    </location>
</feature>
<name>A0A9P7XYR7_9FUNG</name>
<gene>
    <name evidence="4" type="ORF">KI688_011741</name>
</gene>
<feature type="compositionally biased region" description="Low complexity" evidence="3">
    <location>
        <begin position="71"/>
        <end position="82"/>
    </location>
</feature>
<sequence>MAVVSTGPTTVAVVSQNFLKATARSKTSLTQIESLRASYPLKLMSPASTNTTPYPSAAASPTVPNAHVNSETTGTATETTAAQSLPPPPRIVYMITYGGGLLADDHPDLQFVLARHAKLLVLGQGNTKIYKSPRVDYPPASQTLHSTVGPGAVFLFLGPAVVACEDSSVFLRHEIVLQAQRRSRLHSAGTGAGAEVRDQEKGEEDLEEELPNCVVLDWIAGGRGEEERWKARRAEWRLVVRWADLEPESEATATATTGSNQPETQGKAEDDEDEEEFVEEEDPRDVADRAAGGPVIFRDGFLIEHNPPMPSSKSKTSSPSLSPPAGSAKPTSTPPTAGTTPKPTLVPKMTSYAPSLYPHSTIGSLFIMGPKTERLQQYILKRFEHITVYPGQKSELRPDYPVLWSATIIQIPRPSAASDTTFVPRRKRMMMKAMVVKMASQGIEQMQDFLKSLFEEHALQESRSNKLMDDSDHEEEDDEELARRMKKSSIHGLGTGNGVGGLSVIDQLFGGRVTWERAFR</sequence>
<feature type="region of interest" description="Disordered" evidence="3">
    <location>
        <begin position="461"/>
        <end position="492"/>
    </location>
</feature>
<dbReference type="PANTHER" id="PTHR33643:SF1">
    <property type="entry name" value="UREASE ACCESSORY PROTEIN D"/>
    <property type="match status" value="1"/>
</dbReference>
<feature type="compositionally biased region" description="Low complexity" evidence="3">
    <location>
        <begin position="311"/>
        <end position="343"/>
    </location>
</feature>
<dbReference type="Pfam" id="PF01774">
    <property type="entry name" value="UreD"/>
    <property type="match status" value="1"/>
</dbReference>
<feature type="compositionally biased region" description="Acidic residues" evidence="3">
    <location>
        <begin position="471"/>
        <end position="480"/>
    </location>
</feature>
<evidence type="ECO:0000256" key="1">
    <source>
        <dbReference type="ARBA" id="ARBA00007177"/>
    </source>
</evidence>
<dbReference type="GO" id="GO:0016151">
    <property type="term" value="F:nickel cation binding"/>
    <property type="evidence" value="ECO:0007669"/>
    <property type="project" value="InterPro"/>
</dbReference>
<feature type="region of interest" description="Disordered" evidence="3">
    <location>
        <begin position="187"/>
        <end position="207"/>
    </location>
</feature>
<dbReference type="PANTHER" id="PTHR33643">
    <property type="entry name" value="UREASE ACCESSORY PROTEIN D"/>
    <property type="match status" value="1"/>
</dbReference>
<feature type="region of interest" description="Disordered" evidence="3">
    <location>
        <begin position="248"/>
        <end position="346"/>
    </location>
</feature>
<dbReference type="InterPro" id="IPR002669">
    <property type="entry name" value="UreD"/>
</dbReference>